<dbReference type="GO" id="GO:0006071">
    <property type="term" value="P:glycerol metabolic process"/>
    <property type="evidence" value="ECO:0007669"/>
    <property type="project" value="InterPro"/>
</dbReference>
<dbReference type="GO" id="GO:0003842">
    <property type="term" value="F:L-glutamate gamma-semialdehyde dehydrogenase activity"/>
    <property type="evidence" value="ECO:0007669"/>
    <property type="project" value="UniProtKB-EC"/>
</dbReference>
<evidence type="ECO:0000256" key="9">
    <source>
        <dbReference type="SAM" id="Coils"/>
    </source>
</evidence>
<evidence type="ECO:0000256" key="7">
    <source>
        <dbReference type="PROSITE-ProRule" id="PRU10007"/>
    </source>
</evidence>
<dbReference type="InterPro" id="IPR016160">
    <property type="entry name" value="Ald_DH_CS_CYS"/>
</dbReference>
<dbReference type="InterPro" id="IPR016163">
    <property type="entry name" value="Ald_DH_C"/>
</dbReference>
<dbReference type="InterPro" id="IPR015590">
    <property type="entry name" value="Aldehyde_DH_dom"/>
</dbReference>
<comment type="pathway">
    <text evidence="1">Amino-acid degradation; L-proline degradation into L-glutamate; L-glutamate from L-proline: step 2/2.</text>
</comment>
<evidence type="ECO:0000256" key="5">
    <source>
        <dbReference type="ARBA" id="ARBA00048142"/>
    </source>
</evidence>
<evidence type="ECO:0000256" key="2">
    <source>
        <dbReference type="ARBA" id="ARBA00012884"/>
    </source>
</evidence>
<dbReference type="InterPro" id="IPR025703">
    <property type="entry name" value="Bifunct_PutA"/>
</dbReference>
<feature type="active site" evidence="6">
    <location>
        <position position="742"/>
    </location>
</feature>
<dbReference type="PROSITE" id="PS00070">
    <property type="entry name" value="ALDEHYDE_DEHYDR_CYS"/>
    <property type="match status" value="1"/>
</dbReference>
<dbReference type="Proteomes" id="UP000317638">
    <property type="component" value="Unassembled WGS sequence"/>
</dbReference>
<comment type="similarity">
    <text evidence="8">Belongs to the aldehyde dehydrogenase family.</text>
</comment>
<dbReference type="InterPro" id="IPR029510">
    <property type="entry name" value="Ald_DH_CS_GLU"/>
</dbReference>
<dbReference type="PANTHER" id="PTHR42862:SF1">
    <property type="entry name" value="DELTA-1-PYRROLINE-5-CARBOXYLATE DEHYDROGENASE 2, ISOFORM A-RELATED"/>
    <property type="match status" value="1"/>
</dbReference>
<feature type="coiled-coil region" evidence="9">
    <location>
        <begin position="523"/>
        <end position="550"/>
    </location>
</feature>
<protein>
    <recommendedName>
        <fullName evidence="2">L-glutamate gamma-semialdehyde dehydrogenase</fullName>
        <ecNumber evidence="2">1.2.1.88</ecNumber>
    </recommendedName>
</protein>
<comment type="catalytic activity">
    <reaction evidence="5">
        <text>L-glutamate 5-semialdehyde + NAD(+) + H2O = L-glutamate + NADH + 2 H(+)</text>
        <dbReference type="Rhea" id="RHEA:30235"/>
        <dbReference type="ChEBI" id="CHEBI:15377"/>
        <dbReference type="ChEBI" id="CHEBI:15378"/>
        <dbReference type="ChEBI" id="CHEBI:29985"/>
        <dbReference type="ChEBI" id="CHEBI:57540"/>
        <dbReference type="ChEBI" id="CHEBI:57945"/>
        <dbReference type="ChEBI" id="CHEBI:58066"/>
        <dbReference type="EC" id="1.2.1.88"/>
    </reaction>
</comment>
<dbReference type="SUPFAM" id="SSF53720">
    <property type="entry name" value="ALDH-like"/>
    <property type="match status" value="1"/>
</dbReference>
<feature type="active site" evidence="6 7">
    <location>
        <position position="708"/>
    </location>
</feature>
<accession>A0A553K1F5</accession>
<evidence type="ECO:0000256" key="10">
    <source>
        <dbReference type="SAM" id="MobiDB-lite"/>
    </source>
</evidence>
<proteinExistence type="inferred from homology"/>
<dbReference type="AlphaFoldDB" id="A0A553K1F5"/>
<dbReference type="RefSeq" id="WP_143937427.1">
    <property type="nucleotide sequence ID" value="NZ_VKKG01000002.1"/>
</dbReference>
<dbReference type="InterPro" id="IPR016162">
    <property type="entry name" value="Ald_DH_N"/>
</dbReference>
<dbReference type="PIRSF" id="PIRSF000197">
    <property type="entry name" value="Bifunct_PutA"/>
    <property type="match status" value="1"/>
</dbReference>
<gene>
    <name evidence="12" type="ORF">FOJ82_05215</name>
</gene>
<evidence type="ECO:0000256" key="3">
    <source>
        <dbReference type="ARBA" id="ARBA00023002"/>
    </source>
</evidence>
<dbReference type="InterPro" id="IPR029041">
    <property type="entry name" value="FAD-linked_oxidoreductase-like"/>
</dbReference>
<name>A0A553K1F5_9ACTN</name>
<dbReference type="EMBL" id="VKKG01000002">
    <property type="protein sequence ID" value="TRY18531.1"/>
    <property type="molecule type" value="Genomic_DNA"/>
</dbReference>
<reference evidence="12 13" key="1">
    <citation type="submission" date="2019-07" db="EMBL/GenBank/DDBJ databases">
        <authorList>
            <person name="Zhou L.-Y."/>
        </authorList>
    </citation>
    <scope>NUCLEOTIDE SEQUENCE [LARGE SCALE GENOMIC DNA]</scope>
    <source>
        <strain evidence="12 13">YIM 101269</strain>
    </source>
</reference>
<keyword evidence="3 8" id="KW-0560">Oxidoreductase</keyword>
<dbReference type="InterPro" id="IPR002872">
    <property type="entry name" value="Proline_DH_dom"/>
</dbReference>
<dbReference type="InterPro" id="IPR016161">
    <property type="entry name" value="Ald_DH/histidinol_DH"/>
</dbReference>
<keyword evidence="13" id="KW-1185">Reference proteome</keyword>
<dbReference type="Gene3D" id="3.40.605.10">
    <property type="entry name" value="Aldehyde Dehydrogenase, Chain A, domain 1"/>
    <property type="match status" value="1"/>
</dbReference>
<dbReference type="PROSITE" id="PS51481">
    <property type="entry name" value="DHAK"/>
    <property type="match status" value="1"/>
</dbReference>
<feature type="domain" description="DhaK" evidence="11">
    <location>
        <begin position="1"/>
        <end position="219"/>
    </location>
</feature>
<evidence type="ECO:0000256" key="8">
    <source>
        <dbReference type="RuleBase" id="RU003345"/>
    </source>
</evidence>
<dbReference type="GO" id="GO:0004657">
    <property type="term" value="F:proline dehydrogenase activity"/>
    <property type="evidence" value="ECO:0007669"/>
    <property type="project" value="InterPro"/>
</dbReference>
<dbReference type="GO" id="GO:0004371">
    <property type="term" value="F:glycerone kinase activity"/>
    <property type="evidence" value="ECO:0007669"/>
    <property type="project" value="InterPro"/>
</dbReference>
<evidence type="ECO:0000259" key="11">
    <source>
        <dbReference type="PROSITE" id="PS51481"/>
    </source>
</evidence>
<dbReference type="SUPFAM" id="SSF51730">
    <property type="entry name" value="FAD-linked oxidoreductase"/>
    <property type="match status" value="1"/>
</dbReference>
<feature type="region of interest" description="Disordered" evidence="10">
    <location>
        <begin position="450"/>
        <end position="479"/>
    </location>
</feature>
<dbReference type="GO" id="GO:0009898">
    <property type="term" value="C:cytoplasmic side of plasma membrane"/>
    <property type="evidence" value="ECO:0007669"/>
    <property type="project" value="TreeGrafter"/>
</dbReference>
<evidence type="ECO:0000256" key="1">
    <source>
        <dbReference type="ARBA" id="ARBA00004786"/>
    </source>
</evidence>
<dbReference type="Gene3D" id="3.40.309.10">
    <property type="entry name" value="Aldehyde Dehydrogenase, Chain A, domain 2"/>
    <property type="match status" value="1"/>
</dbReference>
<dbReference type="InterPro" id="IPR050485">
    <property type="entry name" value="Proline_metab_enzyme"/>
</dbReference>
<evidence type="ECO:0000313" key="13">
    <source>
        <dbReference type="Proteomes" id="UP000317638"/>
    </source>
</evidence>
<dbReference type="InterPro" id="IPR004006">
    <property type="entry name" value="DhaK_dom"/>
</dbReference>
<dbReference type="GO" id="GO:0010133">
    <property type="term" value="P:L-proline catabolic process to L-glutamate"/>
    <property type="evidence" value="ECO:0007669"/>
    <property type="project" value="InterPro"/>
</dbReference>
<sequence>MEATELTQLADDAVRLATRWRERAAAGETERERATGARLADLLRDPSGLALAVKFVDEVARPEDVGAAAKALAGLRLPDAGFLPPLDRLLLGLGARLAPLAPRIVVPLARRRLRQLVGHLVVDARDPALARHLAGARRDGFRLNVNLLGEAVLGESEAADRAARIVALLERDDVDYVSVKVSALASQISAWDLPGSVARVAERLRPVLRAAASSRPHAFVNLDMEEYRDLDVTLGVFEELLGEPEFARLEAGIVLQAYLPDSVAAAERLVDLATRRRAAGQAGIKVRLVKGANLAMEAVEAEVHGWQQAPYDSKADVDANYLRLVERLLRPDATSVLRIGVASHNLFDVAAAHLLARRRGVADRMDAEMLQGMAPAQARVVRDDVGSMVLYTPIVAPADFDVAVAYLVRRLEENAQPQNYLHAAFSQDAGADSPIARQEARFRESLAAITETPSTPRRTAQRPEIGERFANTPDSDPALETTRQWGREAVLGDPGEPMSPETGPEGVDAVVATARAAAAGWAAESSTRRADHLRRAARELEARRGELVAAMAAEGGKTIEQSDPEVSEAVDFARWYADAAEDLARGRAMTDGAVFVPPRVTLVTPPWNFPVAIPIGGVLAALAAGSAVVIKPAPGVERCTEVAVEALWAAGVPDDVVQVVRTDEGEAGRRLVSHADVDLVVLTGAIETARLFQSWRTGRPDGPAVHAETSGKNALVIAPAADLDLAVADLVRSAFGHAGQKCSAASLGILVGSVGESERFERQLVDAVRSLRVGWPDDLGAAVGPLIEAPTGKLRRALTSLEPGERWLVEPAPLDDTGRLWRPGVRTGVRPGSFLHNTEVFGPVLGLMRARSLDEALDWQNATRFGLTGGIHSLDEDEVATWLERVDVGNAYVNRVTTGAVVGRQPFGGWKDSAVGPGAKAGGPNYVASLGSWVPDGLPRMRRTPRPRVRELAARLAPLVDDAARDWLEAAIGSDAFAWETDLGLVHEQAGLRSERNEFRCRSVPLLVLHCAEGTRPVEIARLLLAAELTGTTTRISLSPSVSAALERRLAATGPGRRLRDELEPLLRVPEGPITGWVAAAVVGTRVRIVGEPGALPDELAALGVDTRTGPVLANGHRELLGLLREQSVSRTLHRFGQVPRSGGGHAASLFG</sequence>
<dbReference type="GO" id="GO:0003700">
    <property type="term" value="F:DNA-binding transcription factor activity"/>
    <property type="evidence" value="ECO:0007669"/>
    <property type="project" value="InterPro"/>
</dbReference>
<evidence type="ECO:0000313" key="12">
    <source>
        <dbReference type="EMBL" id="TRY18531.1"/>
    </source>
</evidence>
<keyword evidence="9" id="KW-0175">Coiled coil</keyword>
<dbReference type="EC" id="1.2.1.88" evidence="2"/>
<keyword evidence="4" id="KW-0520">NAD</keyword>
<comment type="caution">
    <text evidence="12">The sequence shown here is derived from an EMBL/GenBank/DDBJ whole genome shotgun (WGS) entry which is preliminary data.</text>
</comment>
<dbReference type="Gene3D" id="3.20.20.220">
    <property type="match status" value="1"/>
</dbReference>
<dbReference type="Pfam" id="PF00171">
    <property type="entry name" value="Aldedh"/>
    <property type="match status" value="1"/>
</dbReference>
<evidence type="ECO:0000256" key="6">
    <source>
        <dbReference type="PIRSR" id="PIRSR000197-1"/>
    </source>
</evidence>
<dbReference type="OrthoDB" id="9812625at2"/>
<evidence type="ECO:0000256" key="4">
    <source>
        <dbReference type="ARBA" id="ARBA00023027"/>
    </source>
</evidence>
<dbReference type="PANTHER" id="PTHR42862">
    <property type="entry name" value="DELTA-1-PYRROLINE-5-CARBOXYLATE DEHYDROGENASE 1, ISOFORM A-RELATED"/>
    <property type="match status" value="1"/>
</dbReference>
<dbReference type="PROSITE" id="PS00687">
    <property type="entry name" value="ALDEHYDE_DEHYDR_GLU"/>
    <property type="match status" value="1"/>
</dbReference>
<dbReference type="Pfam" id="PF01619">
    <property type="entry name" value="Pro_dh"/>
    <property type="match status" value="1"/>
</dbReference>
<organism evidence="12 13">
    <name type="scientific">Tessaracoccus rhinocerotis</name>
    <dbReference type="NCBI Taxonomy" id="1689449"/>
    <lineage>
        <taxon>Bacteria</taxon>
        <taxon>Bacillati</taxon>
        <taxon>Actinomycetota</taxon>
        <taxon>Actinomycetes</taxon>
        <taxon>Propionibacteriales</taxon>
        <taxon>Propionibacteriaceae</taxon>
        <taxon>Tessaracoccus</taxon>
    </lineage>
</organism>